<keyword evidence="5" id="KW-0418">Kinase</keyword>
<evidence type="ECO:0000256" key="2">
    <source>
        <dbReference type="ARBA" id="ARBA00022527"/>
    </source>
</evidence>
<keyword evidence="11" id="KW-1185">Reference proteome</keyword>
<keyword evidence="4" id="KW-0547">Nucleotide-binding</keyword>
<dbReference type="SUPFAM" id="SSF56112">
    <property type="entry name" value="Protein kinase-like (PK-like)"/>
    <property type="match status" value="1"/>
</dbReference>
<keyword evidence="9" id="KW-0472">Membrane</keyword>
<protein>
    <recommendedName>
        <fullName evidence="1">non-specific serine/threonine protein kinase</fullName>
        <ecNumber evidence="1">2.7.11.1</ecNumber>
    </recommendedName>
</protein>
<evidence type="ECO:0000256" key="7">
    <source>
        <dbReference type="ARBA" id="ARBA00047899"/>
    </source>
</evidence>
<sequence>MILLISIIFPIAAFVAFLAHGTLFLLRRKNKRAELTSGEIKSQDRDAFSIWNCDGRIAFEEIIRATEDLISDIALELDVTAAFTKHGCLVAEYEFEAFFGNFGVARLLNSDSSNRTLIAGTYRYIAPDQRISPPKKQKIVQDIALASIVALACLQSKPNKSPLENKNKK</sequence>
<reference evidence="10 11" key="1">
    <citation type="journal article" date="2017" name="Front. Genet.">
        <title>Draft sequencing of the heterozygous diploid genome of Satsuma (Citrus unshiu Marc.) using a hybrid assembly approach.</title>
        <authorList>
            <person name="Shimizu T."/>
            <person name="Tanizawa Y."/>
            <person name="Mochizuki T."/>
            <person name="Nagasaki H."/>
            <person name="Yoshioka T."/>
            <person name="Toyoda A."/>
            <person name="Fujiyama A."/>
            <person name="Kaminuma E."/>
            <person name="Nakamura Y."/>
        </authorList>
    </citation>
    <scope>NUCLEOTIDE SEQUENCE [LARGE SCALE GENOMIC DNA]</scope>
    <source>
        <strain evidence="11">cv. Miyagawa wase</strain>
    </source>
</reference>
<dbReference type="GO" id="GO:0005524">
    <property type="term" value="F:ATP binding"/>
    <property type="evidence" value="ECO:0007669"/>
    <property type="project" value="UniProtKB-KW"/>
</dbReference>
<evidence type="ECO:0000256" key="3">
    <source>
        <dbReference type="ARBA" id="ARBA00022679"/>
    </source>
</evidence>
<keyword evidence="9" id="KW-0812">Transmembrane</keyword>
<evidence type="ECO:0000313" key="11">
    <source>
        <dbReference type="Proteomes" id="UP000236630"/>
    </source>
</evidence>
<comment type="catalytic activity">
    <reaction evidence="7">
        <text>L-threonyl-[protein] + ATP = O-phospho-L-threonyl-[protein] + ADP + H(+)</text>
        <dbReference type="Rhea" id="RHEA:46608"/>
        <dbReference type="Rhea" id="RHEA-COMP:11060"/>
        <dbReference type="Rhea" id="RHEA-COMP:11605"/>
        <dbReference type="ChEBI" id="CHEBI:15378"/>
        <dbReference type="ChEBI" id="CHEBI:30013"/>
        <dbReference type="ChEBI" id="CHEBI:30616"/>
        <dbReference type="ChEBI" id="CHEBI:61977"/>
        <dbReference type="ChEBI" id="CHEBI:456216"/>
        <dbReference type="EC" id="2.7.11.1"/>
    </reaction>
</comment>
<dbReference type="EC" id="2.7.11.1" evidence="1"/>
<evidence type="ECO:0000256" key="1">
    <source>
        <dbReference type="ARBA" id="ARBA00012513"/>
    </source>
</evidence>
<dbReference type="EMBL" id="BDQV01000286">
    <property type="protein sequence ID" value="GAY61886.1"/>
    <property type="molecule type" value="Genomic_DNA"/>
</dbReference>
<comment type="catalytic activity">
    <reaction evidence="8">
        <text>L-seryl-[protein] + ATP = O-phospho-L-seryl-[protein] + ADP + H(+)</text>
        <dbReference type="Rhea" id="RHEA:17989"/>
        <dbReference type="Rhea" id="RHEA-COMP:9863"/>
        <dbReference type="Rhea" id="RHEA-COMP:11604"/>
        <dbReference type="ChEBI" id="CHEBI:15378"/>
        <dbReference type="ChEBI" id="CHEBI:29999"/>
        <dbReference type="ChEBI" id="CHEBI:30616"/>
        <dbReference type="ChEBI" id="CHEBI:83421"/>
        <dbReference type="ChEBI" id="CHEBI:456216"/>
        <dbReference type="EC" id="2.7.11.1"/>
    </reaction>
</comment>
<evidence type="ECO:0000256" key="8">
    <source>
        <dbReference type="ARBA" id="ARBA00048679"/>
    </source>
</evidence>
<feature type="transmembrane region" description="Helical" evidence="9">
    <location>
        <begin position="6"/>
        <end position="26"/>
    </location>
</feature>
<dbReference type="Proteomes" id="UP000236630">
    <property type="component" value="Unassembled WGS sequence"/>
</dbReference>
<dbReference type="PANTHER" id="PTHR48005:SF16">
    <property type="entry name" value="MDIS1-INTERACTING RECEPTOR LIKE KINASE 2-LIKE ISOFORM X1"/>
    <property type="match status" value="1"/>
</dbReference>
<evidence type="ECO:0000256" key="6">
    <source>
        <dbReference type="ARBA" id="ARBA00022840"/>
    </source>
</evidence>
<keyword evidence="6" id="KW-0067">ATP-binding</keyword>
<accession>A0A2H5QB68</accession>
<gene>
    <name evidence="10" type="ORF">CUMW_213480</name>
</gene>
<evidence type="ECO:0000313" key="10">
    <source>
        <dbReference type="EMBL" id="GAY61886.1"/>
    </source>
</evidence>
<dbReference type="InterPro" id="IPR051420">
    <property type="entry name" value="Ser_Thr_Kinases_DiverseReg"/>
</dbReference>
<evidence type="ECO:0000256" key="4">
    <source>
        <dbReference type="ARBA" id="ARBA00022741"/>
    </source>
</evidence>
<comment type="caution">
    <text evidence="10">The sequence shown here is derived from an EMBL/GenBank/DDBJ whole genome shotgun (WGS) entry which is preliminary data.</text>
</comment>
<name>A0A2H5QB68_CITUN</name>
<organism evidence="10 11">
    <name type="scientific">Citrus unshiu</name>
    <name type="common">Satsuma mandarin</name>
    <name type="synonym">Citrus nobilis var. unshiu</name>
    <dbReference type="NCBI Taxonomy" id="55188"/>
    <lineage>
        <taxon>Eukaryota</taxon>
        <taxon>Viridiplantae</taxon>
        <taxon>Streptophyta</taxon>
        <taxon>Embryophyta</taxon>
        <taxon>Tracheophyta</taxon>
        <taxon>Spermatophyta</taxon>
        <taxon>Magnoliopsida</taxon>
        <taxon>eudicotyledons</taxon>
        <taxon>Gunneridae</taxon>
        <taxon>Pentapetalae</taxon>
        <taxon>rosids</taxon>
        <taxon>malvids</taxon>
        <taxon>Sapindales</taxon>
        <taxon>Rutaceae</taxon>
        <taxon>Aurantioideae</taxon>
        <taxon>Citrus</taxon>
    </lineage>
</organism>
<keyword evidence="2" id="KW-0723">Serine/threonine-protein kinase</keyword>
<evidence type="ECO:0000256" key="5">
    <source>
        <dbReference type="ARBA" id="ARBA00022777"/>
    </source>
</evidence>
<proteinExistence type="predicted"/>
<evidence type="ECO:0000256" key="9">
    <source>
        <dbReference type="SAM" id="Phobius"/>
    </source>
</evidence>
<dbReference type="PANTHER" id="PTHR48005">
    <property type="entry name" value="LEUCINE RICH REPEAT KINASE 2"/>
    <property type="match status" value="1"/>
</dbReference>
<keyword evidence="3" id="KW-0808">Transferase</keyword>
<dbReference type="GO" id="GO:0004674">
    <property type="term" value="F:protein serine/threonine kinase activity"/>
    <property type="evidence" value="ECO:0007669"/>
    <property type="project" value="UniProtKB-KW"/>
</dbReference>
<dbReference type="AlphaFoldDB" id="A0A2H5QB68"/>
<dbReference type="InterPro" id="IPR011009">
    <property type="entry name" value="Kinase-like_dom_sf"/>
</dbReference>
<keyword evidence="9" id="KW-1133">Transmembrane helix</keyword>